<keyword evidence="4" id="KW-1185">Reference proteome</keyword>
<sequence>MLARPAGIKIWILNLGRLIDEGWNGELPRTTYEEELKIPTTTTAVEHGIIDVKAIATNHTLLDHTGVLKHFFDSGVPIITQEE</sequence>
<gene>
    <name evidence="2" type="ORF">EG327_011663</name>
    <name evidence="1" type="ORF">EG328_001774</name>
</gene>
<protein>
    <submittedName>
        <fullName evidence="2">Uncharacterized protein</fullName>
    </submittedName>
</protein>
<dbReference type="EMBL" id="WNWS01000145">
    <property type="protein sequence ID" value="KAE9977901.1"/>
    <property type="molecule type" value="Genomic_DNA"/>
</dbReference>
<evidence type="ECO:0000313" key="4">
    <source>
        <dbReference type="Proteomes" id="UP000490939"/>
    </source>
</evidence>
<dbReference type="AlphaFoldDB" id="A0A8H3ZA84"/>
<name>A0A8H3ZA84_VENIN</name>
<reference evidence="2 4" key="1">
    <citation type="submission" date="2019-07" db="EMBL/GenBank/DDBJ databases">
        <title>Venturia inaequalis Genome Resource.</title>
        <authorList>
            <person name="Lichtner F.J."/>
        </authorList>
    </citation>
    <scope>NUCLEOTIDE SEQUENCE [LARGE SCALE GENOMIC DNA]</scope>
    <source>
        <strain evidence="1 3">120213</strain>
        <strain evidence="2 4">DMI_063113</strain>
    </source>
</reference>
<comment type="caution">
    <text evidence="2">The sequence shown here is derived from an EMBL/GenBank/DDBJ whole genome shotgun (WGS) entry which is preliminary data.</text>
</comment>
<organism evidence="2 4">
    <name type="scientific">Venturia inaequalis</name>
    <name type="common">Apple scab fungus</name>
    <dbReference type="NCBI Taxonomy" id="5025"/>
    <lineage>
        <taxon>Eukaryota</taxon>
        <taxon>Fungi</taxon>
        <taxon>Dikarya</taxon>
        <taxon>Ascomycota</taxon>
        <taxon>Pezizomycotina</taxon>
        <taxon>Dothideomycetes</taxon>
        <taxon>Pleosporomycetidae</taxon>
        <taxon>Venturiales</taxon>
        <taxon>Venturiaceae</taxon>
        <taxon>Venturia</taxon>
    </lineage>
</organism>
<dbReference type="Proteomes" id="UP000490939">
    <property type="component" value="Unassembled WGS sequence"/>
</dbReference>
<evidence type="ECO:0000313" key="1">
    <source>
        <dbReference type="EMBL" id="KAE9977901.1"/>
    </source>
</evidence>
<evidence type="ECO:0000313" key="2">
    <source>
        <dbReference type="EMBL" id="KAE9991434.1"/>
    </source>
</evidence>
<dbReference type="Proteomes" id="UP000447873">
    <property type="component" value="Unassembled WGS sequence"/>
</dbReference>
<dbReference type="EMBL" id="WNWR01000095">
    <property type="protein sequence ID" value="KAE9991434.1"/>
    <property type="molecule type" value="Genomic_DNA"/>
</dbReference>
<proteinExistence type="predicted"/>
<evidence type="ECO:0000313" key="3">
    <source>
        <dbReference type="Proteomes" id="UP000447873"/>
    </source>
</evidence>
<accession>A0A8H3ZA84</accession>